<proteinExistence type="predicted"/>
<keyword evidence="1" id="KW-0472">Membrane</keyword>
<protein>
    <submittedName>
        <fullName evidence="2">Uncharacterized protein</fullName>
    </submittedName>
</protein>
<sequence>MKQNYKFYNPEGLYLSFAVVVGWMYLLETNRKKFLWKV</sequence>
<organism evidence="2 3">
    <name type="scientific">Chryseobacterium aquaeductus</name>
    <dbReference type="NCBI Taxonomy" id="2675056"/>
    <lineage>
        <taxon>Bacteria</taxon>
        <taxon>Pseudomonadati</taxon>
        <taxon>Bacteroidota</taxon>
        <taxon>Flavobacteriia</taxon>
        <taxon>Flavobacteriales</taxon>
        <taxon>Weeksellaceae</taxon>
        <taxon>Chryseobacterium group</taxon>
        <taxon>Chryseobacterium</taxon>
    </lineage>
</organism>
<keyword evidence="3" id="KW-1185">Reference proteome</keyword>
<evidence type="ECO:0000313" key="3">
    <source>
        <dbReference type="Proteomes" id="UP000662618"/>
    </source>
</evidence>
<name>A0A9N8MF61_9FLAO</name>
<dbReference type="EMBL" id="CAJIMS010000001">
    <property type="protein sequence ID" value="CAD7804727.1"/>
    <property type="molecule type" value="Genomic_DNA"/>
</dbReference>
<keyword evidence="1" id="KW-0812">Transmembrane</keyword>
<dbReference type="Proteomes" id="UP000662618">
    <property type="component" value="Unassembled WGS sequence"/>
</dbReference>
<gene>
    <name evidence="2" type="ORF">CHRY9390_01265</name>
</gene>
<feature type="transmembrane region" description="Helical" evidence="1">
    <location>
        <begin position="12"/>
        <end position="27"/>
    </location>
</feature>
<reference evidence="2" key="1">
    <citation type="submission" date="2020-12" db="EMBL/GenBank/DDBJ databases">
        <authorList>
            <person name="Rodrigo-Torres L."/>
            <person name="Arahal R. D."/>
            <person name="Lucena T."/>
        </authorList>
    </citation>
    <scope>NUCLEOTIDE SEQUENCE</scope>
    <source>
        <strain evidence="2">CECT 9390</strain>
    </source>
</reference>
<evidence type="ECO:0000313" key="2">
    <source>
        <dbReference type="EMBL" id="CAD7804727.1"/>
    </source>
</evidence>
<evidence type="ECO:0000256" key="1">
    <source>
        <dbReference type="SAM" id="Phobius"/>
    </source>
</evidence>
<keyword evidence="1" id="KW-1133">Transmembrane helix</keyword>
<dbReference type="AlphaFoldDB" id="A0A9N8MF61"/>
<comment type="caution">
    <text evidence="2">The sequence shown here is derived from an EMBL/GenBank/DDBJ whole genome shotgun (WGS) entry which is preliminary data.</text>
</comment>
<accession>A0A9N8MF61</accession>